<evidence type="ECO:0000259" key="2">
    <source>
        <dbReference type="SMART" id="SM00062"/>
    </source>
</evidence>
<protein>
    <submittedName>
        <fullName evidence="3">ABC transporter substrate-binding protein</fullName>
    </submittedName>
</protein>
<dbReference type="Proteomes" id="UP001386437">
    <property type="component" value="Unassembled WGS sequence"/>
</dbReference>
<dbReference type="CDD" id="cd13623">
    <property type="entry name" value="PBP2_AA_hypothetical"/>
    <property type="match status" value="1"/>
</dbReference>
<reference evidence="3 4" key="1">
    <citation type="journal article" date="2022" name="Arch. Microbiol.">
        <title>Paraburkholderia bengalensis sp. nov. isolated from roots of Oryza sativa, IR64.</title>
        <authorList>
            <person name="Nag P."/>
            <person name="Mondal N."/>
            <person name="Sarkar J."/>
            <person name="Das S."/>
        </authorList>
    </citation>
    <scope>NUCLEOTIDE SEQUENCE [LARGE SCALE GENOMIC DNA]</scope>
    <source>
        <strain evidence="3 4">IR64_4_BI</strain>
    </source>
</reference>
<accession>A0ABU8IKN2</accession>
<dbReference type="EMBL" id="JACFYJ010000002">
    <property type="protein sequence ID" value="MEI5996044.1"/>
    <property type="molecule type" value="Genomic_DNA"/>
</dbReference>
<dbReference type="PANTHER" id="PTHR35936:SF17">
    <property type="entry name" value="ARGININE-BINDING EXTRACELLULAR PROTEIN ARTP"/>
    <property type="match status" value="1"/>
</dbReference>
<organism evidence="3 4">
    <name type="scientific">Paraburkholderia bengalensis</name>
    <dbReference type="NCBI Taxonomy" id="2747562"/>
    <lineage>
        <taxon>Bacteria</taxon>
        <taxon>Pseudomonadati</taxon>
        <taxon>Pseudomonadota</taxon>
        <taxon>Betaproteobacteria</taxon>
        <taxon>Burkholderiales</taxon>
        <taxon>Burkholderiaceae</taxon>
        <taxon>Paraburkholderia</taxon>
    </lineage>
</organism>
<dbReference type="RefSeq" id="WP_336596500.1">
    <property type="nucleotide sequence ID" value="NZ_JACFYJ010000002.1"/>
</dbReference>
<dbReference type="Gene3D" id="3.40.190.10">
    <property type="entry name" value="Periplasmic binding protein-like II"/>
    <property type="match status" value="2"/>
</dbReference>
<dbReference type="Pfam" id="PF00497">
    <property type="entry name" value="SBP_bac_3"/>
    <property type="match status" value="1"/>
</dbReference>
<evidence type="ECO:0000256" key="1">
    <source>
        <dbReference type="ARBA" id="ARBA00022729"/>
    </source>
</evidence>
<keyword evidence="4" id="KW-1185">Reference proteome</keyword>
<dbReference type="SUPFAM" id="SSF53850">
    <property type="entry name" value="Periplasmic binding protein-like II"/>
    <property type="match status" value="1"/>
</dbReference>
<keyword evidence="1" id="KW-0732">Signal</keyword>
<evidence type="ECO:0000313" key="4">
    <source>
        <dbReference type="Proteomes" id="UP001386437"/>
    </source>
</evidence>
<feature type="domain" description="Solute-binding protein family 3/N-terminal" evidence="2">
    <location>
        <begin position="16"/>
        <end position="237"/>
    </location>
</feature>
<proteinExistence type="predicted"/>
<dbReference type="PANTHER" id="PTHR35936">
    <property type="entry name" value="MEMBRANE-BOUND LYTIC MUREIN TRANSGLYCOSYLASE F"/>
    <property type="match status" value="1"/>
</dbReference>
<sequence length="244" mass="26031">MTFDPSVVAAFTPAGKVRASINLGNPILANRHPGTGEPVGVSIDLARAFAQRLGVELELVVFDAAGKSVEAINEERADFGFFAVDPVRGEKIAFTAPYVLIEGFYLVRNESPVRTNADVDQPHNRVAVGKGSAYDLFLTRELRSAQIVRAPTSPAVVQTFLEQNLEVAAGVKQQLEADTKNMTGLRLLDERFMVIQQAMGTPKSRGQAAADALHAFVEEMKATGFVADALARHGVAGASVAPEG</sequence>
<gene>
    <name evidence="3" type="ORF">H3V53_02100</name>
</gene>
<dbReference type="SMART" id="SM00062">
    <property type="entry name" value="PBPb"/>
    <property type="match status" value="1"/>
</dbReference>
<evidence type="ECO:0000313" key="3">
    <source>
        <dbReference type="EMBL" id="MEI5996044.1"/>
    </source>
</evidence>
<name>A0ABU8IKN2_9BURK</name>
<comment type="caution">
    <text evidence="3">The sequence shown here is derived from an EMBL/GenBank/DDBJ whole genome shotgun (WGS) entry which is preliminary data.</text>
</comment>
<dbReference type="InterPro" id="IPR001638">
    <property type="entry name" value="Solute-binding_3/MltF_N"/>
</dbReference>